<dbReference type="EMBL" id="CP000100">
    <property type="protein sequence ID" value="ABB58553.1"/>
    <property type="molecule type" value="Genomic_DNA"/>
</dbReference>
<protein>
    <submittedName>
        <fullName evidence="1">Uncharacterized protein</fullName>
    </submittedName>
</protein>
<dbReference type="GeneID" id="72431414"/>
<dbReference type="Proteomes" id="UP000889800">
    <property type="component" value="Chromosome"/>
</dbReference>
<reference evidence="2" key="1">
    <citation type="submission" date="2005-08" db="EMBL/GenBank/DDBJ databases">
        <title>Complete sequence of chromosome 1 of Synechococcus elongatus PCC 7942.</title>
        <authorList>
            <consortium name="US DOE Joint Genome Institute"/>
            <person name="Copeland A."/>
            <person name="Lucas S."/>
            <person name="Lapidus A."/>
            <person name="Barry K."/>
            <person name="Detter J.C."/>
            <person name="Glavina T."/>
            <person name="Hammon N."/>
            <person name="Israni S."/>
            <person name="Pitluck S."/>
            <person name="Schmutz J."/>
            <person name="Larimer F."/>
            <person name="Land M."/>
            <person name="Kyrpides N."/>
            <person name="Lykidis A."/>
            <person name="Richardson P."/>
        </authorList>
    </citation>
    <scope>NUCLEOTIDE SEQUENCE [LARGE SCALE GENOMIC DNA]</scope>
    <source>
        <strain evidence="2">ATCC 33912 / PCC 7942 / FACHB-805</strain>
    </source>
</reference>
<dbReference type="PaxDb" id="1140-Synpcc7942_2523"/>
<dbReference type="AlphaFoldDB" id="Q31K66"/>
<dbReference type="STRING" id="1140.Synpcc7942_2523"/>
<evidence type="ECO:0000313" key="2">
    <source>
        <dbReference type="Proteomes" id="UP000889800"/>
    </source>
</evidence>
<sequence>MASQHRYACFSMALFLMRAIATRLKRDWEQFDRFWSGAMSIRYDQRLQKKEASIRDRHPPEISSAIIGLWQGHWIIAHAATSSLK</sequence>
<dbReference type="HOGENOM" id="CLU_2511486_0_0_3"/>
<keyword evidence="2" id="KW-1185">Reference proteome</keyword>
<proteinExistence type="predicted"/>
<gene>
    <name evidence="1" type="ordered locus">Synpcc7942_2523</name>
</gene>
<accession>Q31K66</accession>
<name>Q31K66_SYNE7</name>
<organism evidence="1 2">
    <name type="scientific">Synechococcus elongatus (strain ATCC 33912 / PCC 7942 / FACHB-805)</name>
    <name type="common">Anacystis nidulans R2</name>
    <dbReference type="NCBI Taxonomy" id="1140"/>
    <lineage>
        <taxon>Bacteria</taxon>
        <taxon>Bacillati</taxon>
        <taxon>Cyanobacteriota</taxon>
        <taxon>Cyanophyceae</taxon>
        <taxon>Synechococcales</taxon>
        <taxon>Synechococcaceae</taxon>
        <taxon>Synechococcus</taxon>
    </lineage>
</organism>
<dbReference type="KEGG" id="syf:Synpcc7942_2523"/>
<dbReference type="RefSeq" id="WP_011378503.1">
    <property type="nucleotide sequence ID" value="NZ_CP130602.1"/>
</dbReference>
<evidence type="ECO:0000313" key="1">
    <source>
        <dbReference type="EMBL" id="ABB58553.1"/>
    </source>
</evidence>
<dbReference type="BioCyc" id="SYNEL:SYNPCC7942_2523-MONOMER"/>